<feature type="transmembrane region" description="Helical" evidence="1">
    <location>
        <begin position="12"/>
        <end position="29"/>
    </location>
</feature>
<protein>
    <submittedName>
        <fullName evidence="2">Uncharacterized protein</fullName>
    </submittedName>
</protein>
<dbReference type="EMBL" id="LJIJ01002273">
    <property type="protein sequence ID" value="ODM89954.1"/>
    <property type="molecule type" value="Genomic_DNA"/>
</dbReference>
<evidence type="ECO:0000313" key="3">
    <source>
        <dbReference type="Proteomes" id="UP000094527"/>
    </source>
</evidence>
<gene>
    <name evidence="2" type="ORF">Ocin01_16728</name>
</gene>
<reference evidence="2 3" key="1">
    <citation type="journal article" date="2016" name="Genome Biol. Evol.">
        <title>Gene Family Evolution Reflects Adaptation to Soil Environmental Stressors in the Genome of the Collembolan Orchesella cincta.</title>
        <authorList>
            <person name="Faddeeva-Vakhrusheva A."/>
            <person name="Derks M.F."/>
            <person name="Anvar S.Y."/>
            <person name="Agamennone V."/>
            <person name="Suring W."/>
            <person name="Smit S."/>
            <person name="van Straalen N.M."/>
            <person name="Roelofs D."/>
        </authorList>
    </citation>
    <scope>NUCLEOTIDE SEQUENCE [LARGE SCALE GENOMIC DNA]</scope>
    <source>
        <tissue evidence="2">Mixed pool</tissue>
    </source>
</reference>
<feature type="transmembrane region" description="Helical" evidence="1">
    <location>
        <begin position="77"/>
        <end position="98"/>
    </location>
</feature>
<keyword evidence="1" id="KW-1133">Transmembrane helix</keyword>
<comment type="caution">
    <text evidence="2">The sequence shown here is derived from an EMBL/GenBank/DDBJ whole genome shotgun (WGS) entry which is preliminary data.</text>
</comment>
<keyword evidence="3" id="KW-1185">Reference proteome</keyword>
<evidence type="ECO:0000313" key="2">
    <source>
        <dbReference type="EMBL" id="ODM89954.1"/>
    </source>
</evidence>
<organism evidence="2 3">
    <name type="scientific">Orchesella cincta</name>
    <name type="common">Springtail</name>
    <name type="synonym">Podura cincta</name>
    <dbReference type="NCBI Taxonomy" id="48709"/>
    <lineage>
        <taxon>Eukaryota</taxon>
        <taxon>Metazoa</taxon>
        <taxon>Ecdysozoa</taxon>
        <taxon>Arthropoda</taxon>
        <taxon>Hexapoda</taxon>
        <taxon>Collembola</taxon>
        <taxon>Entomobryomorpha</taxon>
        <taxon>Entomobryoidea</taxon>
        <taxon>Orchesellidae</taxon>
        <taxon>Orchesellinae</taxon>
        <taxon>Orchesella</taxon>
    </lineage>
</organism>
<name>A0A1D2MAQ6_ORCCI</name>
<proteinExistence type="predicted"/>
<evidence type="ECO:0000256" key="1">
    <source>
        <dbReference type="SAM" id="Phobius"/>
    </source>
</evidence>
<dbReference type="AlphaFoldDB" id="A0A1D2MAQ6"/>
<keyword evidence="1" id="KW-0812">Transmembrane</keyword>
<keyword evidence="1" id="KW-0472">Membrane</keyword>
<sequence length="178" mass="20611">MNYNPERYHRQWELIRAIGMFILFLVILSKSWRSYSYSRKIENDNTWDGKDFTNCLQVDHNPTTDRLECKRYGSGDYFFLGTSIFCIVVITLCLGFILKRVCYQIHKSRKESTLRLECALEFAVIANSPMIANTSCTNSNVTELEPAVVLHNDEPPPEYIPPPAYNDCVINMRDHDTG</sequence>
<accession>A0A1D2MAQ6</accession>
<dbReference type="Proteomes" id="UP000094527">
    <property type="component" value="Unassembled WGS sequence"/>
</dbReference>